<feature type="binding site" evidence="9">
    <location>
        <position position="585"/>
    </location>
    <ligand>
        <name>ATP</name>
        <dbReference type="ChEBI" id="CHEBI:30616"/>
    </ligand>
</feature>
<evidence type="ECO:0000313" key="16">
    <source>
        <dbReference type="Proteomes" id="UP000176901"/>
    </source>
</evidence>
<dbReference type="InterPro" id="IPR009008">
    <property type="entry name" value="Val/Leu/Ile-tRNA-synth_edit"/>
</dbReference>
<dbReference type="Pfam" id="PF09334">
    <property type="entry name" value="tRNA-synt_1g"/>
    <property type="match status" value="1"/>
</dbReference>
<dbReference type="FunFam" id="3.40.50.620:FF:000077">
    <property type="entry name" value="Leucine--tRNA ligase"/>
    <property type="match status" value="1"/>
</dbReference>
<dbReference type="InterPro" id="IPR009080">
    <property type="entry name" value="tRNAsynth_Ia_anticodon-bd"/>
</dbReference>
<evidence type="ECO:0000256" key="2">
    <source>
        <dbReference type="ARBA" id="ARBA00022490"/>
    </source>
</evidence>
<evidence type="ECO:0000256" key="5">
    <source>
        <dbReference type="ARBA" id="ARBA00022840"/>
    </source>
</evidence>
<dbReference type="CDD" id="cd07958">
    <property type="entry name" value="Anticodon_Ia_Leu_BEm"/>
    <property type="match status" value="1"/>
</dbReference>
<dbReference type="SUPFAM" id="SSF50677">
    <property type="entry name" value="ValRS/IleRS/LeuRS editing domain"/>
    <property type="match status" value="1"/>
</dbReference>
<dbReference type="FunFam" id="3.40.50.620:FF:000056">
    <property type="entry name" value="Leucine--tRNA ligase"/>
    <property type="match status" value="1"/>
</dbReference>
<dbReference type="EC" id="6.1.1.4" evidence="9"/>
<dbReference type="InterPro" id="IPR014729">
    <property type="entry name" value="Rossmann-like_a/b/a_fold"/>
</dbReference>
<evidence type="ECO:0000256" key="10">
    <source>
        <dbReference type="RuleBase" id="RU363035"/>
    </source>
</evidence>
<evidence type="ECO:0000256" key="7">
    <source>
        <dbReference type="ARBA" id="ARBA00023146"/>
    </source>
</evidence>
<sequence>MEQYIPQKVEKKWQKKWEEQGLYAAQEKSPKPKLYVLDMFPYPSGNGLHVGHVEGYTATDIYSRFKRMQGYNVLHPMGWDAFGLPAENYAIKTGVHPKETTEKAIDTFRRQIKDLGLSYDWSREIGTQTPEYYKWTQWLFLLMYKNGLAYKAKANVNWCDSCKTVLANEQVVNGLCERSKDRVVQKELEQWFFKITDFAEDLINDLDKVDWPESTVRNQRNWIGKSHGINLDFQLEHSKETISVFTTRVDTIFSGTFLILAPEHPLVGKITAPEQAEEVKKYISESSKKNELERTEIDKNKTGVFTGAFAINPASKERMPIWVADFVLANYGTGAVFADAHDERDFELAKKYDIPLKVSLRPKDDVLWEKVKNLEVCYPEEGILVNSMQFDGLSSAQAREKIAEWLEREGAGKRTINYHLRDWLISRQRYWGAPIPIVYDPAGNAHPIPEKHFPWLLPTDVEFKPSGYSPLADSQELAERTEKIFGKGWKPEADTMDTFVCSSWYYLRFADPDNKNEFASKEAMKRWLPVDVYMGGAEHTVLHLMYARFFTKVLHKLGYVDFTEPFLKLRHQGTILAEDGRKMSKSLGNVVNPDEAVAQYGADAVRLYEMFVGPLADAKPWNTKSIVGIKRFLERVWRLQEKVQRGRKDSAELQRILHYTIKKAGEDMATFEFNTTISQLMICSNAMEQEESISAGIWESFVLLLAPFAPHIAEELWSALGHAESVHTQTWPAYDPEVLMEETVRIVLQVNGKVRDIAELPQGVLEKEVRAFALQSDKIQRWMAGKQPKRIVYVPGKLLNIVV</sequence>
<keyword evidence="2 9" id="KW-0963">Cytoplasm</keyword>
<dbReference type="SUPFAM" id="SSF47323">
    <property type="entry name" value="Anticodon-binding domain of a subclass of class I aminoacyl-tRNA synthetases"/>
    <property type="match status" value="1"/>
</dbReference>
<dbReference type="CDD" id="cd00812">
    <property type="entry name" value="LeuRS_core"/>
    <property type="match status" value="1"/>
</dbReference>
<dbReference type="InterPro" id="IPR025709">
    <property type="entry name" value="Leu_tRNA-synth_edit"/>
</dbReference>
<dbReference type="PRINTS" id="PR00985">
    <property type="entry name" value="TRNASYNTHLEU"/>
</dbReference>
<dbReference type="GO" id="GO:0004823">
    <property type="term" value="F:leucine-tRNA ligase activity"/>
    <property type="evidence" value="ECO:0007669"/>
    <property type="project" value="UniProtKB-UniRule"/>
</dbReference>
<evidence type="ECO:0000259" key="14">
    <source>
        <dbReference type="Pfam" id="PF13603"/>
    </source>
</evidence>
<dbReference type="Pfam" id="PF08264">
    <property type="entry name" value="Anticodon_1"/>
    <property type="match status" value="1"/>
</dbReference>
<dbReference type="InterPro" id="IPR002300">
    <property type="entry name" value="aa-tRNA-synth_Ia"/>
</dbReference>
<feature type="domain" description="Aminoacyl-tRNA synthetase class Ia" evidence="11">
    <location>
        <begin position="420"/>
        <end position="609"/>
    </location>
</feature>
<comment type="subcellular location">
    <subcellularLocation>
        <location evidence="9">Cytoplasm</location>
    </subcellularLocation>
</comment>
<evidence type="ECO:0000259" key="13">
    <source>
        <dbReference type="Pfam" id="PF09334"/>
    </source>
</evidence>
<proteinExistence type="inferred from homology"/>
<dbReference type="SUPFAM" id="SSF52374">
    <property type="entry name" value="Nucleotidylyl transferase"/>
    <property type="match status" value="1"/>
</dbReference>
<evidence type="ECO:0000256" key="3">
    <source>
        <dbReference type="ARBA" id="ARBA00022598"/>
    </source>
</evidence>
<dbReference type="PANTHER" id="PTHR43740">
    <property type="entry name" value="LEUCYL-TRNA SYNTHETASE"/>
    <property type="match status" value="1"/>
</dbReference>
<evidence type="ECO:0000313" key="15">
    <source>
        <dbReference type="EMBL" id="OHA67257.1"/>
    </source>
</evidence>
<evidence type="ECO:0000256" key="1">
    <source>
        <dbReference type="ARBA" id="ARBA00005594"/>
    </source>
</evidence>
<organism evidence="15 16">
    <name type="scientific">Candidatus Wildermuthbacteria bacterium RIFCSPHIGHO2_02_FULL_47_12</name>
    <dbReference type="NCBI Taxonomy" id="1802451"/>
    <lineage>
        <taxon>Bacteria</taxon>
        <taxon>Candidatus Wildermuthiibacteriota</taxon>
    </lineage>
</organism>
<dbReference type="GO" id="GO:0005829">
    <property type="term" value="C:cytosol"/>
    <property type="evidence" value="ECO:0007669"/>
    <property type="project" value="TreeGrafter"/>
</dbReference>
<dbReference type="Pfam" id="PF00133">
    <property type="entry name" value="tRNA-synt_1"/>
    <property type="match status" value="1"/>
</dbReference>
<dbReference type="EMBL" id="MHTW01000015">
    <property type="protein sequence ID" value="OHA67257.1"/>
    <property type="molecule type" value="Genomic_DNA"/>
</dbReference>
<keyword evidence="3 9" id="KW-0436">Ligase</keyword>
<dbReference type="Gene3D" id="3.10.20.590">
    <property type="match status" value="1"/>
</dbReference>
<comment type="caution">
    <text evidence="9">Lacks conserved residue(s) required for the propagation of feature annotation.</text>
</comment>
<dbReference type="InterPro" id="IPR013155">
    <property type="entry name" value="M/V/L/I-tRNA-synth_anticd-bd"/>
</dbReference>
<dbReference type="InterPro" id="IPR001412">
    <property type="entry name" value="aa-tRNA-synth_I_CS"/>
</dbReference>
<dbReference type="PROSITE" id="PS00178">
    <property type="entry name" value="AA_TRNA_LIGASE_I"/>
    <property type="match status" value="1"/>
</dbReference>
<feature type="short sequence motif" description="'KMSKS' region" evidence="9">
    <location>
        <begin position="582"/>
        <end position="586"/>
    </location>
</feature>
<reference evidence="15 16" key="1">
    <citation type="journal article" date="2016" name="Nat. Commun.">
        <title>Thousands of microbial genomes shed light on interconnected biogeochemical processes in an aquifer system.</title>
        <authorList>
            <person name="Anantharaman K."/>
            <person name="Brown C.T."/>
            <person name="Hug L.A."/>
            <person name="Sharon I."/>
            <person name="Castelle C.J."/>
            <person name="Probst A.J."/>
            <person name="Thomas B.C."/>
            <person name="Singh A."/>
            <person name="Wilkins M.J."/>
            <person name="Karaoz U."/>
            <person name="Brodie E.L."/>
            <person name="Williams K.H."/>
            <person name="Hubbard S.S."/>
            <person name="Banfield J.F."/>
        </authorList>
    </citation>
    <scope>NUCLEOTIDE SEQUENCE [LARGE SCALE GENOMIC DNA]</scope>
</reference>
<dbReference type="HAMAP" id="MF_00049_B">
    <property type="entry name" value="Leu_tRNA_synth_B"/>
    <property type="match status" value="1"/>
</dbReference>
<keyword evidence="5 9" id="KW-0067">ATP-binding</keyword>
<dbReference type="GO" id="GO:0006429">
    <property type="term" value="P:leucyl-tRNA aminoacylation"/>
    <property type="evidence" value="ECO:0007669"/>
    <property type="project" value="UniProtKB-UniRule"/>
</dbReference>
<dbReference type="InterPro" id="IPR015413">
    <property type="entry name" value="Methionyl/Leucyl_tRNA_Synth"/>
</dbReference>
<dbReference type="GO" id="GO:0005524">
    <property type="term" value="F:ATP binding"/>
    <property type="evidence" value="ECO:0007669"/>
    <property type="project" value="UniProtKB-UniRule"/>
</dbReference>
<evidence type="ECO:0000256" key="9">
    <source>
        <dbReference type="HAMAP-Rule" id="MF_00049"/>
    </source>
</evidence>
<gene>
    <name evidence="9" type="primary">leuS</name>
    <name evidence="15" type="ORF">A3C82_00110</name>
</gene>
<evidence type="ECO:0000259" key="12">
    <source>
        <dbReference type="Pfam" id="PF08264"/>
    </source>
</evidence>
<dbReference type="Proteomes" id="UP000176901">
    <property type="component" value="Unassembled WGS sequence"/>
</dbReference>
<dbReference type="PANTHER" id="PTHR43740:SF2">
    <property type="entry name" value="LEUCINE--TRNA LIGASE, MITOCHONDRIAL"/>
    <property type="match status" value="1"/>
</dbReference>
<dbReference type="Pfam" id="PF13603">
    <property type="entry name" value="tRNA-synt_1_2"/>
    <property type="match status" value="1"/>
</dbReference>
<comment type="catalytic activity">
    <reaction evidence="8 9">
        <text>tRNA(Leu) + L-leucine + ATP = L-leucyl-tRNA(Leu) + AMP + diphosphate</text>
        <dbReference type="Rhea" id="RHEA:11688"/>
        <dbReference type="Rhea" id="RHEA-COMP:9613"/>
        <dbReference type="Rhea" id="RHEA-COMP:9622"/>
        <dbReference type="ChEBI" id="CHEBI:30616"/>
        <dbReference type="ChEBI" id="CHEBI:33019"/>
        <dbReference type="ChEBI" id="CHEBI:57427"/>
        <dbReference type="ChEBI" id="CHEBI:78442"/>
        <dbReference type="ChEBI" id="CHEBI:78494"/>
        <dbReference type="ChEBI" id="CHEBI:456215"/>
        <dbReference type="EC" id="6.1.1.4"/>
    </reaction>
</comment>
<evidence type="ECO:0000259" key="11">
    <source>
        <dbReference type="Pfam" id="PF00133"/>
    </source>
</evidence>
<feature type="domain" description="Methionyl/Valyl/Leucyl/Isoleucyl-tRNA synthetase anticodon-binding" evidence="12">
    <location>
        <begin position="656"/>
        <end position="763"/>
    </location>
</feature>
<comment type="caution">
    <text evidence="15">The sequence shown here is derived from an EMBL/GenBank/DDBJ whole genome shotgun (WGS) entry which is preliminary data.</text>
</comment>
<evidence type="ECO:0000256" key="8">
    <source>
        <dbReference type="ARBA" id="ARBA00047469"/>
    </source>
</evidence>
<feature type="domain" description="Methionyl/Leucyl tRNA synthetase" evidence="13">
    <location>
        <begin position="40"/>
        <end position="181"/>
    </location>
</feature>
<dbReference type="NCBIfam" id="TIGR00396">
    <property type="entry name" value="leuS_bact"/>
    <property type="match status" value="1"/>
</dbReference>
<keyword evidence="6 9" id="KW-0648">Protein biosynthesis</keyword>
<dbReference type="FunFam" id="1.10.730.10:FF:000011">
    <property type="entry name" value="Leucine--tRNA ligase chloroplastic/mitochondrial"/>
    <property type="match status" value="1"/>
</dbReference>
<keyword evidence="4 9" id="KW-0547">Nucleotide-binding</keyword>
<name>A0A1G2R3G9_9BACT</name>
<evidence type="ECO:0000256" key="6">
    <source>
        <dbReference type="ARBA" id="ARBA00022917"/>
    </source>
</evidence>
<evidence type="ECO:0000256" key="4">
    <source>
        <dbReference type="ARBA" id="ARBA00022741"/>
    </source>
</evidence>
<protein>
    <recommendedName>
        <fullName evidence="9">Leucine--tRNA ligase</fullName>
        <ecNumber evidence="9">6.1.1.4</ecNumber>
    </recommendedName>
    <alternativeName>
        <fullName evidence="9">Leucyl-tRNA synthetase</fullName>
        <shortName evidence="9">LeuRS</shortName>
    </alternativeName>
</protein>
<keyword evidence="7 9" id="KW-0030">Aminoacyl-tRNA synthetase</keyword>
<dbReference type="GO" id="GO:0002161">
    <property type="term" value="F:aminoacyl-tRNA deacylase activity"/>
    <property type="evidence" value="ECO:0007669"/>
    <property type="project" value="InterPro"/>
</dbReference>
<feature type="domain" description="Leucyl-tRNA synthetase editing" evidence="14">
    <location>
        <begin position="220"/>
        <end position="407"/>
    </location>
</feature>
<dbReference type="Gene3D" id="3.40.50.620">
    <property type="entry name" value="HUPs"/>
    <property type="match status" value="2"/>
</dbReference>
<dbReference type="Gene3D" id="1.10.730.10">
    <property type="entry name" value="Isoleucyl-tRNA Synthetase, Domain 1"/>
    <property type="match status" value="2"/>
</dbReference>
<dbReference type="InterPro" id="IPR002302">
    <property type="entry name" value="Leu-tRNA-ligase"/>
</dbReference>
<accession>A0A1G2R3G9</accession>
<comment type="similarity">
    <text evidence="1 9 10">Belongs to the class-I aminoacyl-tRNA synthetase family.</text>
</comment>
<dbReference type="STRING" id="1802451.A3C82_00110"/>
<dbReference type="AlphaFoldDB" id="A0A1G2R3G9"/>